<name>A0AAD4IR17_PERFH</name>
<keyword evidence="3" id="KW-1185">Reference proteome</keyword>
<feature type="compositionally biased region" description="Polar residues" evidence="1">
    <location>
        <begin position="85"/>
        <end position="95"/>
    </location>
</feature>
<feature type="compositionally biased region" description="Polar residues" evidence="1">
    <location>
        <begin position="1"/>
        <end position="13"/>
    </location>
</feature>
<feature type="region of interest" description="Disordered" evidence="1">
    <location>
        <begin position="1"/>
        <end position="115"/>
    </location>
</feature>
<gene>
    <name evidence="2" type="ORF">C2S53_020823</name>
</gene>
<evidence type="ECO:0000313" key="2">
    <source>
        <dbReference type="EMBL" id="KAH6819742.1"/>
    </source>
</evidence>
<comment type="caution">
    <text evidence="2">The sequence shown here is derived from an EMBL/GenBank/DDBJ whole genome shotgun (WGS) entry which is preliminary data.</text>
</comment>
<feature type="non-terminal residue" evidence="2">
    <location>
        <position position="115"/>
    </location>
</feature>
<accession>A0AAD4IR17</accession>
<feature type="compositionally biased region" description="Low complexity" evidence="1">
    <location>
        <begin position="96"/>
        <end position="115"/>
    </location>
</feature>
<protein>
    <submittedName>
        <fullName evidence="2">Uncharacterized protein</fullName>
    </submittedName>
</protein>
<feature type="compositionally biased region" description="Polar residues" evidence="1">
    <location>
        <begin position="48"/>
        <end position="72"/>
    </location>
</feature>
<sequence length="115" mass="12217">MATASFKSTSRRSAATEPKASPPSAVGRRRSHSVSAVSRKTHVPFDDSNASVSTEFSNSRDNPLFWSRSSSPPDKEESGKIRVIPTSSSKSSPNLNARNGNGSSNSAASRNGDYE</sequence>
<dbReference type="AlphaFoldDB" id="A0AAD4IR17"/>
<evidence type="ECO:0000313" key="3">
    <source>
        <dbReference type="Proteomes" id="UP001190926"/>
    </source>
</evidence>
<dbReference type="EMBL" id="SDAM02008309">
    <property type="protein sequence ID" value="KAH6819742.1"/>
    <property type="molecule type" value="Genomic_DNA"/>
</dbReference>
<organism evidence="2 3">
    <name type="scientific">Perilla frutescens var. hirtella</name>
    <name type="common">Perilla citriodora</name>
    <name type="synonym">Perilla setoyensis</name>
    <dbReference type="NCBI Taxonomy" id="608512"/>
    <lineage>
        <taxon>Eukaryota</taxon>
        <taxon>Viridiplantae</taxon>
        <taxon>Streptophyta</taxon>
        <taxon>Embryophyta</taxon>
        <taxon>Tracheophyta</taxon>
        <taxon>Spermatophyta</taxon>
        <taxon>Magnoliopsida</taxon>
        <taxon>eudicotyledons</taxon>
        <taxon>Gunneridae</taxon>
        <taxon>Pentapetalae</taxon>
        <taxon>asterids</taxon>
        <taxon>lamiids</taxon>
        <taxon>Lamiales</taxon>
        <taxon>Lamiaceae</taxon>
        <taxon>Nepetoideae</taxon>
        <taxon>Elsholtzieae</taxon>
        <taxon>Perilla</taxon>
    </lineage>
</organism>
<proteinExistence type="predicted"/>
<reference evidence="2 3" key="1">
    <citation type="journal article" date="2021" name="Nat. Commun.">
        <title>Incipient diploidization of the medicinal plant Perilla within 10,000 years.</title>
        <authorList>
            <person name="Zhang Y."/>
            <person name="Shen Q."/>
            <person name="Leng L."/>
            <person name="Zhang D."/>
            <person name="Chen S."/>
            <person name="Shi Y."/>
            <person name="Ning Z."/>
            <person name="Chen S."/>
        </authorList>
    </citation>
    <scope>NUCLEOTIDE SEQUENCE [LARGE SCALE GENOMIC DNA]</scope>
    <source>
        <strain evidence="3">cv. PC099</strain>
    </source>
</reference>
<dbReference type="Proteomes" id="UP001190926">
    <property type="component" value="Unassembled WGS sequence"/>
</dbReference>
<evidence type="ECO:0000256" key="1">
    <source>
        <dbReference type="SAM" id="MobiDB-lite"/>
    </source>
</evidence>